<dbReference type="AlphaFoldDB" id="A0AAU9RRH2"/>
<name>A0AAU9RRH2_THLAR</name>
<reference evidence="1 2" key="1">
    <citation type="submission" date="2022-03" db="EMBL/GenBank/DDBJ databases">
        <authorList>
            <person name="Nunn A."/>
            <person name="Chopra R."/>
            <person name="Nunn A."/>
            <person name="Contreras Garrido A."/>
        </authorList>
    </citation>
    <scope>NUCLEOTIDE SEQUENCE [LARGE SCALE GENOMIC DNA]</scope>
</reference>
<protein>
    <submittedName>
        <fullName evidence="1">Uncharacterized protein</fullName>
    </submittedName>
</protein>
<evidence type="ECO:0000313" key="1">
    <source>
        <dbReference type="EMBL" id="CAH2047664.1"/>
    </source>
</evidence>
<gene>
    <name evidence="1" type="ORF">TAV2_LOCUS7036</name>
</gene>
<feature type="non-terminal residue" evidence="1">
    <location>
        <position position="93"/>
    </location>
</feature>
<keyword evidence="2" id="KW-1185">Reference proteome</keyword>
<dbReference type="EMBL" id="OU466858">
    <property type="protein sequence ID" value="CAH2047664.1"/>
    <property type="molecule type" value="Genomic_DNA"/>
</dbReference>
<dbReference type="Proteomes" id="UP000836841">
    <property type="component" value="Chromosome 2"/>
</dbReference>
<proteinExistence type="predicted"/>
<sequence length="93" mass="10312">MPEVYDINVEAGMSSLAIVNTNLHKHIPNEAPIVSSYNDRIRPLLDTVDRLRNLNEHIAEAICTATEAIAGKILITITDTVLSINQLQDNFLD</sequence>
<organism evidence="1 2">
    <name type="scientific">Thlaspi arvense</name>
    <name type="common">Field penny-cress</name>
    <dbReference type="NCBI Taxonomy" id="13288"/>
    <lineage>
        <taxon>Eukaryota</taxon>
        <taxon>Viridiplantae</taxon>
        <taxon>Streptophyta</taxon>
        <taxon>Embryophyta</taxon>
        <taxon>Tracheophyta</taxon>
        <taxon>Spermatophyta</taxon>
        <taxon>Magnoliopsida</taxon>
        <taxon>eudicotyledons</taxon>
        <taxon>Gunneridae</taxon>
        <taxon>Pentapetalae</taxon>
        <taxon>rosids</taxon>
        <taxon>malvids</taxon>
        <taxon>Brassicales</taxon>
        <taxon>Brassicaceae</taxon>
        <taxon>Thlaspideae</taxon>
        <taxon>Thlaspi</taxon>
    </lineage>
</organism>
<accession>A0AAU9RRH2</accession>
<evidence type="ECO:0000313" key="2">
    <source>
        <dbReference type="Proteomes" id="UP000836841"/>
    </source>
</evidence>